<evidence type="ECO:0008006" key="3">
    <source>
        <dbReference type="Google" id="ProtNLM"/>
    </source>
</evidence>
<protein>
    <recommendedName>
        <fullName evidence="3">Proteasome assembly chaperone 4</fullName>
    </recommendedName>
</protein>
<dbReference type="AlphaFoldDB" id="A0A564ZE07"/>
<dbReference type="InterPro" id="IPR032157">
    <property type="entry name" value="PAC4"/>
</dbReference>
<evidence type="ECO:0000313" key="1">
    <source>
        <dbReference type="EMBL" id="VUZ57676.1"/>
    </source>
</evidence>
<reference evidence="1 2" key="1">
    <citation type="submission" date="2019-07" db="EMBL/GenBank/DDBJ databases">
        <authorList>
            <person name="Jastrzebski P J."/>
            <person name="Paukszto L."/>
            <person name="Jastrzebski P J."/>
        </authorList>
    </citation>
    <scope>NUCLEOTIDE SEQUENCE [LARGE SCALE GENOMIC DNA]</scope>
    <source>
        <strain evidence="1 2">WMS-il1</strain>
    </source>
</reference>
<proteinExistence type="predicted"/>
<dbReference type="Proteomes" id="UP000321570">
    <property type="component" value="Unassembled WGS sequence"/>
</dbReference>
<dbReference type="Pfam" id="PF16093">
    <property type="entry name" value="PAC4"/>
    <property type="match status" value="1"/>
</dbReference>
<gene>
    <name evidence="1" type="ORF">WMSIL1_LOCUS15043</name>
</gene>
<accession>A0A564ZE07</accession>
<dbReference type="GO" id="GO:0043248">
    <property type="term" value="P:proteasome assembly"/>
    <property type="evidence" value="ECO:0007669"/>
    <property type="project" value="InterPro"/>
</dbReference>
<keyword evidence="2" id="KW-1185">Reference proteome</keyword>
<sequence>MAGADWMYKSNFDVQYRNLEIDSTGLKYPLKSFIMQLNSSYFIWIGDSSKQFFGLSVSIPSHNELVSTSSILHSNSLFPSARSSPETTLSKRLAKRLSCPVYLSLSVDRSMLDNWDLVDPITRKTLSEEVETQLLCNFSDVLRIQRNSK</sequence>
<evidence type="ECO:0000313" key="2">
    <source>
        <dbReference type="Proteomes" id="UP000321570"/>
    </source>
</evidence>
<organism evidence="1 2">
    <name type="scientific">Hymenolepis diminuta</name>
    <name type="common">Rat tapeworm</name>
    <dbReference type="NCBI Taxonomy" id="6216"/>
    <lineage>
        <taxon>Eukaryota</taxon>
        <taxon>Metazoa</taxon>
        <taxon>Spiralia</taxon>
        <taxon>Lophotrochozoa</taxon>
        <taxon>Platyhelminthes</taxon>
        <taxon>Cestoda</taxon>
        <taxon>Eucestoda</taxon>
        <taxon>Cyclophyllidea</taxon>
        <taxon>Hymenolepididae</taxon>
        <taxon>Hymenolepis</taxon>
    </lineage>
</organism>
<dbReference type="EMBL" id="CABIJS010000719">
    <property type="protein sequence ID" value="VUZ57676.1"/>
    <property type="molecule type" value="Genomic_DNA"/>
</dbReference>
<name>A0A564ZE07_HYMDI</name>